<reference evidence="1 2" key="1">
    <citation type="journal article" date="2024" name="Nat. Commun.">
        <title>Phylogenomics reveals the evolutionary origins of lichenization in chlorophyte algae.</title>
        <authorList>
            <person name="Puginier C."/>
            <person name="Libourel C."/>
            <person name="Otte J."/>
            <person name="Skaloud P."/>
            <person name="Haon M."/>
            <person name="Grisel S."/>
            <person name="Petersen M."/>
            <person name="Berrin J.G."/>
            <person name="Delaux P.M."/>
            <person name="Dal Grande F."/>
            <person name="Keller J."/>
        </authorList>
    </citation>
    <scope>NUCLEOTIDE SEQUENCE [LARGE SCALE GENOMIC DNA]</scope>
    <source>
        <strain evidence="1 2">SAG 2036</strain>
    </source>
</reference>
<evidence type="ECO:0000313" key="1">
    <source>
        <dbReference type="EMBL" id="KAK9788703.1"/>
    </source>
</evidence>
<sequence>MSRLLTSVLVPTSANSGPGLRHIHTGCDIGVALVHFAERGVSIDLCDLCAFWILNHRGKFNWLVQIHWQPVEPHSAAYDPAVVHAA</sequence>
<gene>
    <name evidence="1" type="ORF">WJX73_000521</name>
</gene>
<organism evidence="1 2">
    <name type="scientific">Symbiochloris irregularis</name>
    <dbReference type="NCBI Taxonomy" id="706552"/>
    <lineage>
        <taxon>Eukaryota</taxon>
        <taxon>Viridiplantae</taxon>
        <taxon>Chlorophyta</taxon>
        <taxon>core chlorophytes</taxon>
        <taxon>Trebouxiophyceae</taxon>
        <taxon>Trebouxiales</taxon>
        <taxon>Trebouxiaceae</taxon>
        <taxon>Symbiochloris</taxon>
    </lineage>
</organism>
<dbReference type="EMBL" id="JALJOQ010000221">
    <property type="protein sequence ID" value="KAK9788703.1"/>
    <property type="molecule type" value="Genomic_DNA"/>
</dbReference>
<dbReference type="AlphaFoldDB" id="A0AAW1NR98"/>
<proteinExistence type="predicted"/>
<accession>A0AAW1NR98</accession>
<comment type="caution">
    <text evidence="1">The sequence shown here is derived from an EMBL/GenBank/DDBJ whole genome shotgun (WGS) entry which is preliminary data.</text>
</comment>
<dbReference type="Proteomes" id="UP001465755">
    <property type="component" value="Unassembled WGS sequence"/>
</dbReference>
<evidence type="ECO:0000313" key="2">
    <source>
        <dbReference type="Proteomes" id="UP001465755"/>
    </source>
</evidence>
<name>A0AAW1NR98_9CHLO</name>
<keyword evidence="2" id="KW-1185">Reference proteome</keyword>
<protein>
    <submittedName>
        <fullName evidence="1">Uncharacterized protein</fullName>
    </submittedName>
</protein>